<organism evidence="1 2">
    <name type="scientific">Riccia fluitans</name>
    <dbReference type="NCBI Taxonomy" id="41844"/>
    <lineage>
        <taxon>Eukaryota</taxon>
        <taxon>Viridiplantae</taxon>
        <taxon>Streptophyta</taxon>
        <taxon>Embryophyta</taxon>
        <taxon>Marchantiophyta</taxon>
        <taxon>Marchantiopsida</taxon>
        <taxon>Marchantiidae</taxon>
        <taxon>Marchantiales</taxon>
        <taxon>Ricciaceae</taxon>
        <taxon>Riccia</taxon>
    </lineage>
</organism>
<dbReference type="Proteomes" id="UP001605036">
    <property type="component" value="Unassembled WGS sequence"/>
</dbReference>
<name>A0ABD1YZV7_9MARC</name>
<dbReference type="EMBL" id="JBHFFA010000003">
    <property type="protein sequence ID" value="KAL2636316.1"/>
    <property type="molecule type" value="Genomic_DNA"/>
</dbReference>
<comment type="caution">
    <text evidence="1">The sequence shown here is derived from an EMBL/GenBank/DDBJ whole genome shotgun (WGS) entry which is preliminary data.</text>
</comment>
<evidence type="ECO:0000313" key="1">
    <source>
        <dbReference type="EMBL" id="KAL2636316.1"/>
    </source>
</evidence>
<sequence>MRLNSFRAGRGGRGCETMADEAAGRRLSTIWLMDEELYKANTMEQIRRFCSQIQFVPYSFKGLKDLDHVKILAMYFLNMLKYVTLLQRHCVLEDIFLWGITNTDAEGDRLLVKDTRGGMNVIGWNKIAVIFGAKHNEKKDFQSIKVMHTTLDKYNPKSYLPASIETSPNKNLVNGQRYEEILYYKDVAPYGPTYHLMTTVAELFWSAGRSNRFLTPMILAYLCGLHGHSYNWTKAILHGLWIKILFL</sequence>
<dbReference type="AlphaFoldDB" id="A0ABD1YZV7"/>
<proteinExistence type="predicted"/>
<reference evidence="1 2" key="1">
    <citation type="submission" date="2024-09" db="EMBL/GenBank/DDBJ databases">
        <title>Chromosome-scale assembly of Riccia fluitans.</title>
        <authorList>
            <person name="Paukszto L."/>
            <person name="Sawicki J."/>
            <person name="Karawczyk K."/>
            <person name="Piernik-Szablinska J."/>
            <person name="Szczecinska M."/>
            <person name="Mazdziarz M."/>
        </authorList>
    </citation>
    <scope>NUCLEOTIDE SEQUENCE [LARGE SCALE GENOMIC DNA]</scope>
    <source>
        <strain evidence="1">Rf_01</strain>
        <tissue evidence="1">Aerial parts of the thallus</tissue>
    </source>
</reference>
<accession>A0ABD1YZV7</accession>
<gene>
    <name evidence="1" type="ORF">R1flu_007795</name>
</gene>
<keyword evidence="2" id="KW-1185">Reference proteome</keyword>
<protein>
    <submittedName>
        <fullName evidence="1">Uncharacterized protein</fullName>
    </submittedName>
</protein>
<evidence type="ECO:0000313" key="2">
    <source>
        <dbReference type="Proteomes" id="UP001605036"/>
    </source>
</evidence>